<accession>A0AC35U0R9</accession>
<evidence type="ECO:0000313" key="1">
    <source>
        <dbReference type="Proteomes" id="UP000095286"/>
    </source>
</evidence>
<reference evidence="2" key="1">
    <citation type="submission" date="2016-11" db="UniProtKB">
        <authorList>
            <consortium name="WormBaseParasite"/>
        </authorList>
    </citation>
    <scope>IDENTIFICATION</scope>
    <source>
        <strain evidence="2">KR3021</strain>
    </source>
</reference>
<dbReference type="Proteomes" id="UP000095286">
    <property type="component" value="Unplaced"/>
</dbReference>
<proteinExistence type="predicted"/>
<name>A0AC35U0R9_9BILA</name>
<evidence type="ECO:0000313" key="2">
    <source>
        <dbReference type="WBParaSite" id="RSKR_0000634400.1"/>
    </source>
</evidence>
<sequence>MRFYLILALLFEAINCYQHPHSAVLELNDKFLEIKDEGFWFVAFTAPWCSWCKRLLPLWEHLAHGLADKDSAVRVGKIDCTRFTNVASKLKIQGFPTLIFFRNGVEIPYNGERTTEKMVDFAVKTAGPVINQIQSQKLFYEATKTSVKDPMFIYVGEKNHLYDEYDSIANSQFTSTRFYLIDSLDVLPKIGVLSTDLPTVIVFKDNAQYVFPNDGCTLTDWILKEKWPVYPQLTHANINTISESTRKFIVLAVSDLIDRTNLSHPVGIFDKMVGKTASLIRKDSELSSMFQFGWFDGNVLATSIVIGAFEKPGLIVFNYTTYEYYLSQDLPEQMTENSIKTFLGNIIEGEVQPMGGKTLYISFKRYIFEMSKGFFDMVTNQPILTTILFGVPSAFFAIIAYSVCSSDFSVDRNEIYADSDEEDYGNDSGTEESDIDNEIVRLEDNDHEKEE</sequence>
<protein>
    <submittedName>
        <fullName evidence="2">Thioredoxin domain-containing protein</fullName>
    </submittedName>
</protein>
<organism evidence="1 2">
    <name type="scientific">Rhabditophanes sp. KR3021</name>
    <dbReference type="NCBI Taxonomy" id="114890"/>
    <lineage>
        <taxon>Eukaryota</taxon>
        <taxon>Metazoa</taxon>
        <taxon>Ecdysozoa</taxon>
        <taxon>Nematoda</taxon>
        <taxon>Chromadorea</taxon>
        <taxon>Rhabditida</taxon>
        <taxon>Tylenchina</taxon>
        <taxon>Panagrolaimomorpha</taxon>
        <taxon>Strongyloidoidea</taxon>
        <taxon>Alloionematidae</taxon>
        <taxon>Rhabditophanes</taxon>
    </lineage>
</organism>
<dbReference type="WBParaSite" id="RSKR_0000634400.1">
    <property type="protein sequence ID" value="RSKR_0000634400.1"/>
    <property type="gene ID" value="RSKR_0000634400"/>
</dbReference>